<evidence type="ECO:0000256" key="1">
    <source>
        <dbReference type="SAM" id="MobiDB-lite"/>
    </source>
</evidence>
<feature type="compositionally biased region" description="Acidic residues" evidence="1">
    <location>
        <begin position="243"/>
        <end position="252"/>
    </location>
</feature>
<evidence type="ECO:0000313" key="3">
    <source>
        <dbReference type="Proteomes" id="UP000815325"/>
    </source>
</evidence>
<comment type="caution">
    <text evidence="2">The sequence shown here is derived from an EMBL/GenBank/DDBJ whole genome shotgun (WGS) entry which is preliminary data.</text>
</comment>
<dbReference type="Proteomes" id="UP000815325">
    <property type="component" value="Unassembled WGS sequence"/>
</dbReference>
<accession>A0ABQ7H8E6</accession>
<evidence type="ECO:0000313" key="2">
    <source>
        <dbReference type="EMBL" id="KAF5843128.1"/>
    </source>
</evidence>
<dbReference type="EMBL" id="MU069448">
    <property type="protein sequence ID" value="KAF5843128.1"/>
    <property type="molecule type" value="Genomic_DNA"/>
</dbReference>
<feature type="region of interest" description="Disordered" evidence="1">
    <location>
        <begin position="222"/>
        <end position="320"/>
    </location>
</feature>
<feature type="compositionally biased region" description="Low complexity" evidence="1">
    <location>
        <begin position="222"/>
        <end position="236"/>
    </location>
</feature>
<sequence length="429" mass="44595">MWLPHAGNGQRKCCTCALCWRRAGTLRGECSATFVVAVRVMSCWPWPSRMCDVPPDASQLCAPSAGAVAGMPSSFVCRRLTHATVTLWHTECAKSASAAPFMACHGVLAYRLPFLTYSAGKSVAWAGKRATAAAAIGAASAAAVVARALAYRPLCSAFTEQCRWWGWRTGRISHCCRRCFSSYTGEAGGGAGARAAAAAAVAAAAAAAAAARSAAESAPPVAKAEAAAAPGNNAGPGEHGSDDVAEVPEEETSAAAAAAAAAAVAVRGRQGGAPHAPEPDSEELKPLPATTPRCLSGRHSPLQEGEGGMDMPDTAGTHKSFRSEDRGFAAYLESPRWSEQPQVVRAGEMACAYAMVSIQKSDLQGSKLCGLPGEPQVVRAGEMVCTCEMASKDCRSRDHSFVAYLESPRWSGQEGLYLICAYVMASKDC</sequence>
<name>A0ABQ7H8E6_DUNSA</name>
<gene>
    <name evidence="2" type="ORF">DUNSADRAFT_2165</name>
</gene>
<organism evidence="2 3">
    <name type="scientific">Dunaliella salina</name>
    <name type="common">Green alga</name>
    <name type="synonym">Protococcus salinus</name>
    <dbReference type="NCBI Taxonomy" id="3046"/>
    <lineage>
        <taxon>Eukaryota</taxon>
        <taxon>Viridiplantae</taxon>
        <taxon>Chlorophyta</taxon>
        <taxon>core chlorophytes</taxon>
        <taxon>Chlorophyceae</taxon>
        <taxon>CS clade</taxon>
        <taxon>Chlamydomonadales</taxon>
        <taxon>Dunaliellaceae</taxon>
        <taxon>Dunaliella</taxon>
    </lineage>
</organism>
<reference evidence="2" key="1">
    <citation type="submission" date="2017-08" db="EMBL/GenBank/DDBJ databases">
        <authorList>
            <person name="Polle J.E."/>
            <person name="Barry K."/>
            <person name="Cushman J."/>
            <person name="Schmutz J."/>
            <person name="Tran D."/>
            <person name="Hathwaick L.T."/>
            <person name="Yim W.C."/>
            <person name="Jenkins J."/>
            <person name="Mckie-Krisberg Z.M."/>
            <person name="Prochnik S."/>
            <person name="Lindquist E."/>
            <person name="Dockter R.B."/>
            <person name="Adam C."/>
            <person name="Molina H."/>
            <person name="Bunkerborg J."/>
            <person name="Jin E."/>
            <person name="Buchheim M."/>
            <person name="Magnuson J."/>
        </authorList>
    </citation>
    <scope>NUCLEOTIDE SEQUENCE</scope>
    <source>
        <strain evidence="2">CCAP 19/18</strain>
    </source>
</reference>
<proteinExistence type="predicted"/>
<feature type="compositionally biased region" description="Low complexity" evidence="1">
    <location>
        <begin position="253"/>
        <end position="266"/>
    </location>
</feature>
<keyword evidence="3" id="KW-1185">Reference proteome</keyword>
<protein>
    <submittedName>
        <fullName evidence="2">Uncharacterized protein</fullName>
    </submittedName>
</protein>